<evidence type="ECO:0000256" key="2">
    <source>
        <dbReference type="ARBA" id="ARBA00021982"/>
    </source>
</evidence>
<evidence type="ECO:0000256" key="4">
    <source>
        <dbReference type="ARBA" id="ARBA00022763"/>
    </source>
</evidence>
<dbReference type="PROSITE" id="PS00486">
    <property type="entry name" value="DNA_MISMATCH_REPAIR_2"/>
    <property type="match status" value="1"/>
</dbReference>
<dbReference type="Gene3D" id="1.10.1420.10">
    <property type="match status" value="2"/>
</dbReference>
<protein>
    <recommendedName>
        <fullName evidence="2 9">DNA mismatch repair protein MutS</fullName>
    </recommendedName>
</protein>
<dbReference type="GO" id="GO:0030983">
    <property type="term" value="F:mismatched DNA binding"/>
    <property type="evidence" value="ECO:0007669"/>
    <property type="project" value="InterPro"/>
</dbReference>
<evidence type="ECO:0000256" key="8">
    <source>
        <dbReference type="ARBA" id="ARBA00024647"/>
    </source>
</evidence>
<dbReference type="NCBIfam" id="TIGR01070">
    <property type="entry name" value="mutS1"/>
    <property type="match status" value="1"/>
</dbReference>
<dbReference type="InterPro" id="IPR007861">
    <property type="entry name" value="DNA_mismatch_repair_MutS_clamp"/>
</dbReference>
<dbReference type="Pfam" id="PF00488">
    <property type="entry name" value="MutS_V"/>
    <property type="match status" value="1"/>
</dbReference>
<dbReference type="InterPro" id="IPR007695">
    <property type="entry name" value="DNA_mismatch_repair_MutS-lik_N"/>
</dbReference>
<dbReference type="PANTHER" id="PTHR11361">
    <property type="entry name" value="DNA MISMATCH REPAIR PROTEIN MUTS FAMILY MEMBER"/>
    <property type="match status" value="1"/>
</dbReference>
<dbReference type="SMART" id="SM00534">
    <property type="entry name" value="MUTSac"/>
    <property type="match status" value="1"/>
</dbReference>
<dbReference type="Pfam" id="PF05192">
    <property type="entry name" value="MutS_III"/>
    <property type="match status" value="1"/>
</dbReference>
<dbReference type="PIRSF" id="PIRSF037677">
    <property type="entry name" value="DNA_mis_repair_Msh6"/>
    <property type="match status" value="1"/>
</dbReference>
<name>A0A2S8SQ06_9BACT</name>
<dbReference type="GO" id="GO:0005524">
    <property type="term" value="F:ATP binding"/>
    <property type="evidence" value="ECO:0007669"/>
    <property type="project" value="UniProtKB-UniRule"/>
</dbReference>
<dbReference type="InterPro" id="IPR007696">
    <property type="entry name" value="DNA_mismatch_repair_MutS_core"/>
</dbReference>
<keyword evidence="4 9" id="KW-0227">DNA damage</keyword>
<dbReference type="AlphaFoldDB" id="A0A2S8SQ06"/>
<dbReference type="FunFam" id="1.10.1420.10:FF:000001">
    <property type="entry name" value="DNA mismatch repair protein MutS"/>
    <property type="match status" value="1"/>
</dbReference>
<dbReference type="GO" id="GO:0006298">
    <property type="term" value="P:mismatch repair"/>
    <property type="evidence" value="ECO:0007669"/>
    <property type="project" value="UniProtKB-UniRule"/>
</dbReference>
<dbReference type="CDD" id="cd03284">
    <property type="entry name" value="ABC_MutS1"/>
    <property type="match status" value="1"/>
</dbReference>
<feature type="binding site" evidence="9">
    <location>
        <begin position="654"/>
        <end position="661"/>
    </location>
    <ligand>
        <name>ATP</name>
        <dbReference type="ChEBI" id="CHEBI:30616"/>
    </ligand>
</feature>
<dbReference type="Pfam" id="PF05190">
    <property type="entry name" value="MutS_IV"/>
    <property type="match status" value="1"/>
</dbReference>
<dbReference type="FunFam" id="3.40.50.300:FF:000870">
    <property type="entry name" value="MutS protein homolog 4"/>
    <property type="match status" value="1"/>
</dbReference>
<dbReference type="Gene3D" id="3.40.50.300">
    <property type="entry name" value="P-loop containing nucleotide triphosphate hydrolases"/>
    <property type="match status" value="1"/>
</dbReference>
<evidence type="ECO:0000256" key="3">
    <source>
        <dbReference type="ARBA" id="ARBA00022741"/>
    </source>
</evidence>
<sequence length="902" mass="100216">MRQWERAKAQHPDTLLFFRMGDFYEMFGEDAKIVARECEITLTARHKDSENPIPMCGVPYHSVERHIVTLLSRGYRIAVCDQVEDPKYARGLVKREVVRVLSPGTVMEDAFLSGVGASTGNNYLAALSVDAKMTRFGLALVDISTGEFLSGEIEGQLSGGEPCETDDSTKNEGKVSGDEEGEDVTPDRAENLFRFSKLREELLRFSPAEVLVPQKMRECPGFLQMLADLRLRTTAFDASGFDSPREKLLSHFKTMSLRGFGLEEFPLAQSAASLALDYLRESHLGALGHLRRITLLSTDGWMILDNATRRNLELAQSIRDGSQKGTLLELLDETKTGAGSRLLRKWILQPLLSKERIERRLDAVSELRDNLLLRRDCRDLLKGIGDIERLVSRAVSGTGNARDLVSLQGALQTLPALQLALEKSSAPALTHVSGHLSPAPDLLELLQRALAEEPPALLTDGGLIKDGFDKGLDELRIISREGKGWIVALEEAERARTGIPSLKVGFNNVFGYFIEITKTNLAKVPADYTRKQTTANGERFITPDLKEKEETILGAQDKIKELERRLFENVRAQVVTYSGPLLDTARALAHLDVYASLSEVASRRDYVRPEILEEPSLDIRSGRHPIVEAAMQTPFVPNDCVLDTHEQQEIIITGPNASGKSTFLRQVALITLLAQIGSFVPARAAKIGIVDRIFTRVGAQDDLATGQSTFTVEMNETANILNNATPRSLVILDEVGRGTSTYDGLSIAWAVAEYLHELGPKTLFATHYHHLNELEERLPRVKNYRIAVKEDGDHIIFLRRIIRGGTDRSFGIQVARLAGLPTSVINRSKELLDAFSQEKLRGQNVETELIPAAKPLQNGSLFEEARSENPALEALRQLEIQEMTPVQAMIQLEQLQKMARKP</sequence>
<dbReference type="NCBIfam" id="NF003810">
    <property type="entry name" value="PRK05399.1"/>
    <property type="match status" value="1"/>
</dbReference>
<dbReference type="InterPro" id="IPR007860">
    <property type="entry name" value="DNA_mmatch_repair_MutS_con_dom"/>
</dbReference>
<dbReference type="Proteomes" id="UP000237684">
    <property type="component" value="Unassembled WGS sequence"/>
</dbReference>
<dbReference type="SUPFAM" id="SSF52540">
    <property type="entry name" value="P-loop containing nucleoside triphosphate hydrolases"/>
    <property type="match status" value="1"/>
</dbReference>
<dbReference type="FunCoup" id="A0A2S8SQ06">
    <property type="interactions" value="379"/>
</dbReference>
<comment type="similarity">
    <text evidence="1 9 10">Belongs to the DNA mismatch repair MutS family.</text>
</comment>
<comment type="function">
    <text evidence="8 9">This protein is involved in the repair of mismatches in DNA. It is possible that it carries out the mismatch recognition step. This protein has a weak ATPase activity.</text>
</comment>
<dbReference type="HAMAP" id="MF_00096">
    <property type="entry name" value="MutS"/>
    <property type="match status" value="1"/>
</dbReference>
<gene>
    <name evidence="9" type="primary">mutS</name>
    <name evidence="13" type="ORF">B1R32_11918</name>
</gene>
<dbReference type="GO" id="GO:0140664">
    <property type="term" value="F:ATP-dependent DNA damage sensor activity"/>
    <property type="evidence" value="ECO:0007669"/>
    <property type="project" value="InterPro"/>
</dbReference>
<dbReference type="PANTHER" id="PTHR11361:SF34">
    <property type="entry name" value="DNA MISMATCH REPAIR PROTEIN MSH1, MITOCHONDRIAL"/>
    <property type="match status" value="1"/>
</dbReference>
<dbReference type="GO" id="GO:0003684">
    <property type="term" value="F:damaged DNA binding"/>
    <property type="evidence" value="ECO:0007669"/>
    <property type="project" value="UniProtKB-UniRule"/>
</dbReference>
<dbReference type="InterPro" id="IPR036187">
    <property type="entry name" value="DNA_mismatch_repair_MutS_sf"/>
</dbReference>
<dbReference type="Pfam" id="PF01624">
    <property type="entry name" value="MutS_I"/>
    <property type="match status" value="1"/>
</dbReference>
<dbReference type="FunFam" id="3.40.1170.10:FF:000001">
    <property type="entry name" value="DNA mismatch repair protein MutS"/>
    <property type="match status" value="1"/>
</dbReference>
<feature type="region of interest" description="Disordered" evidence="11">
    <location>
        <begin position="154"/>
        <end position="184"/>
    </location>
</feature>
<evidence type="ECO:0000256" key="9">
    <source>
        <dbReference type="HAMAP-Rule" id="MF_00096"/>
    </source>
</evidence>
<evidence type="ECO:0000256" key="11">
    <source>
        <dbReference type="SAM" id="MobiDB-lite"/>
    </source>
</evidence>
<evidence type="ECO:0000259" key="12">
    <source>
        <dbReference type="PROSITE" id="PS00486"/>
    </source>
</evidence>
<dbReference type="Gene3D" id="3.40.1170.10">
    <property type="entry name" value="DNA repair protein MutS, domain I"/>
    <property type="match status" value="1"/>
</dbReference>
<evidence type="ECO:0000313" key="13">
    <source>
        <dbReference type="EMBL" id="PQV62878.1"/>
    </source>
</evidence>
<dbReference type="InParanoid" id="A0A2S8SQ06"/>
<proteinExistence type="inferred from homology"/>
<keyword evidence="6 9" id="KW-0238">DNA-binding</keyword>
<dbReference type="SUPFAM" id="SSF53150">
    <property type="entry name" value="DNA repair protein MutS, domain II"/>
    <property type="match status" value="2"/>
</dbReference>
<evidence type="ECO:0000256" key="5">
    <source>
        <dbReference type="ARBA" id="ARBA00022840"/>
    </source>
</evidence>
<dbReference type="InterPro" id="IPR036678">
    <property type="entry name" value="MutS_con_dom_sf"/>
</dbReference>
<dbReference type="InterPro" id="IPR017261">
    <property type="entry name" value="DNA_mismatch_repair_MutS/MSH"/>
</dbReference>
<dbReference type="SMART" id="SM00533">
    <property type="entry name" value="MUTSd"/>
    <property type="match status" value="1"/>
</dbReference>
<evidence type="ECO:0000313" key="14">
    <source>
        <dbReference type="Proteomes" id="UP000237684"/>
    </source>
</evidence>
<dbReference type="InterPro" id="IPR027417">
    <property type="entry name" value="P-loop_NTPase"/>
</dbReference>
<dbReference type="EMBL" id="NIGF01000019">
    <property type="protein sequence ID" value="PQV62878.1"/>
    <property type="molecule type" value="Genomic_DNA"/>
</dbReference>
<feature type="compositionally biased region" description="Basic and acidic residues" evidence="11">
    <location>
        <begin position="167"/>
        <end position="177"/>
    </location>
</feature>
<keyword evidence="14" id="KW-1185">Reference proteome</keyword>
<evidence type="ECO:0000256" key="6">
    <source>
        <dbReference type="ARBA" id="ARBA00023125"/>
    </source>
</evidence>
<dbReference type="InterPro" id="IPR005748">
    <property type="entry name" value="DNA_mismatch_repair_MutS"/>
</dbReference>
<feature type="domain" description="DNA mismatch repair proteins mutS family" evidence="12">
    <location>
        <begin position="728"/>
        <end position="744"/>
    </location>
</feature>
<keyword evidence="3 9" id="KW-0547">Nucleotide-binding</keyword>
<accession>A0A2S8SQ06</accession>
<organism evidence="13 14">
    <name type="scientific">Abditibacterium utsteinense</name>
    <dbReference type="NCBI Taxonomy" id="1960156"/>
    <lineage>
        <taxon>Bacteria</taxon>
        <taxon>Pseudomonadati</taxon>
        <taxon>Abditibacteriota</taxon>
        <taxon>Abditibacteriia</taxon>
        <taxon>Abditibacteriales</taxon>
        <taxon>Abditibacteriaceae</taxon>
        <taxon>Abditibacterium</taxon>
    </lineage>
</organism>
<dbReference type="InterPro" id="IPR000432">
    <property type="entry name" value="DNA_mismatch_repair_MutS_C"/>
</dbReference>
<dbReference type="Pfam" id="PF05188">
    <property type="entry name" value="MutS_II"/>
    <property type="match status" value="1"/>
</dbReference>
<dbReference type="InterPro" id="IPR045076">
    <property type="entry name" value="MutS"/>
</dbReference>
<dbReference type="InterPro" id="IPR016151">
    <property type="entry name" value="DNA_mismatch_repair_MutS_N"/>
</dbReference>
<dbReference type="SUPFAM" id="SSF55271">
    <property type="entry name" value="DNA repair protein MutS, domain I"/>
    <property type="match status" value="1"/>
</dbReference>
<comment type="caution">
    <text evidence="13">The sequence shown here is derived from an EMBL/GenBank/DDBJ whole genome shotgun (WGS) entry which is preliminary data.</text>
</comment>
<keyword evidence="5 9" id="KW-0067">ATP-binding</keyword>
<dbReference type="GO" id="GO:0005829">
    <property type="term" value="C:cytosol"/>
    <property type="evidence" value="ECO:0007669"/>
    <property type="project" value="TreeGrafter"/>
</dbReference>
<dbReference type="SUPFAM" id="SSF48334">
    <property type="entry name" value="DNA repair protein MutS, domain III"/>
    <property type="match status" value="1"/>
</dbReference>
<evidence type="ECO:0000256" key="7">
    <source>
        <dbReference type="ARBA" id="ARBA00023204"/>
    </source>
</evidence>
<dbReference type="Gene3D" id="3.30.420.110">
    <property type="entry name" value="MutS, connector domain"/>
    <property type="match status" value="1"/>
</dbReference>
<keyword evidence="7 9" id="KW-0234">DNA repair</keyword>
<evidence type="ECO:0000256" key="10">
    <source>
        <dbReference type="RuleBase" id="RU003756"/>
    </source>
</evidence>
<evidence type="ECO:0000256" key="1">
    <source>
        <dbReference type="ARBA" id="ARBA00006271"/>
    </source>
</evidence>
<reference evidence="13 14" key="1">
    <citation type="journal article" date="2018" name="Syst. Appl. Microbiol.">
        <title>Abditibacterium utsteinense sp. nov., the first cultivated member of candidate phylum FBP, isolated from ice-free Antarctic soil samples.</title>
        <authorList>
            <person name="Tahon G."/>
            <person name="Tytgat B."/>
            <person name="Lebbe L."/>
            <person name="Carlier A."/>
            <person name="Willems A."/>
        </authorList>
    </citation>
    <scope>NUCLEOTIDE SEQUENCE [LARGE SCALE GENOMIC DNA]</scope>
    <source>
        <strain evidence="13 14">LMG 29911</strain>
    </source>
</reference>